<dbReference type="Proteomes" id="UP000515377">
    <property type="component" value="Chromosome"/>
</dbReference>
<dbReference type="EMBL" id="CP060122">
    <property type="protein sequence ID" value="QNG46182.1"/>
    <property type="molecule type" value="Genomic_DNA"/>
</dbReference>
<dbReference type="AlphaFoldDB" id="A0A9X7YD85"/>
<organism evidence="1 2">
    <name type="scientific">Sphingobium yanoikuyae</name>
    <name type="common">Sphingomonas yanoikuyae</name>
    <dbReference type="NCBI Taxonomy" id="13690"/>
    <lineage>
        <taxon>Bacteria</taxon>
        <taxon>Pseudomonadati</taxon>
        <taxon>Pseudomonadota</taxon>
        <taxon>Alphaproteobacteria</taxon>
        <taxon>Sphingomonadales</taxon>
        <taxon>Sphingomonadaceae</taxon>
        <taxon>Sphingobium</taxon>
    </lineage>
</organism>
<evidence type="ECO:0000313" key="2">
    <source>
        <dbReference type="Proteomes" id="UP000515377"/>
    </source>
</evidence>
<gene>
    <name evidence="1" type="ORF">H3V42_00390</name>
</gene>
<proteinExistence type="predicted"/>
<evidence type="ECO:0000313" key="1">
    <source>
        <dbReference type="EMBL" id="QNG46182.1"/>
    </source>
</evidence>
<accession>A0A9X7YD85</accession>
<protein>
    <submittedName>
        <fullName evidence="1">Uncharacterized protein</fullName>
    </submittedName>
</protein>
<reference evidence="1 2" key="1">
    <citation type="submission" date="2020-07" db="EMBL/GenBank/DDBJ databases">
        <title>Whole genome sequence of Sphingobium yanoikuyae A3.</title>
        <authorList>
            <person name="Han S.-S."/>
        </authorList>
    </citation>
    <scope>NUCLEOTIDE SEQUENCE [LARGE SCALE GENOMIC DNA]</scope>
    <source>
        <strain evidence="1 2">A3</strain>
    </source>
</reference>
<name>A0A9X7YD85_SPHYA</name>
<sequence length="61" mass="6953">MNAINMLRQAARAIDPNAIGAYDLMLEQLGLHLADLRDGKQTWAEFAEFYCLTERDRRPSA</sequence>